<dbReference type="SUPFAM" id="SSF52047">
    <property type="entry name" value="RNI-like"/>
    <property type="match status" value="1"/>
</dbReference>
<protein>
    <recommendedName>
        <fullName evidence="3">F-box domain-containing protein</fullName>
    </recommendedName>
</protein>
<name>A0A8H3CLF8_9AGAM</name>
<organism evidence="1 2">
    <name type="scientific">Rhizoctonia solani</name>
    <dbReference type="NCBI Taxonomy" id="456999"/>
    <lineage>
        <taxon>Eukaryota</taxon>
        <taxon>Fungi</taxon>
        <taxon>Dikarya</taxon>
        <taxon>Basidiomycota</taxon>
        <taxon>Agaricomycotina</taxon>
        <taxon>Agaricomycetes</taxon>
        <taxon>Cantharellales</taxon>
        <taxon>Ceratobasidiaceae</taxon>
        <taxon>Rhizoctonia</taxon>
    </lineage>
</organism>
<evidence type="ECO:0000313" key="1">
    <source>
        <dbReference type="EMBL" id="CAE6484106.1"/>
    </source>
</evidence>
<dbReference type="AlphaFoldDB" id="A0A8H3CLF8"/>
<proteinExistence type="predicted"/>
<comment type="caution">
    <text evidence="1">The sequence shown here is derived from an EMBL/GenBank/DDBJ whole genome shotgun (WGS) entry which is preliminary data.</text>
</comment>
<dbReference type="InterPro" id="IPR032675">
    <property type="entry name" value="LRR_dom_sf"/>
</dbReference>
<evidence type="ECO:0008006" key="3">
    <source>
        <dbReference type="Google" id="ProtNLM"/>
    </source>
</evidence>
<dbReference type="Gene3D" id="3.80.10.10">
    <property type="entry name" value="Ribonuclease Inhibitor"/>
    <property type="match status" value="1"/>
</dbReference>
<dbReference type="EMBL" id="CAJMWW010000677">
    <property type="protein sequence ID" value="CAE6484106.1"/>
    <property type="molecule type" value="Genomic_DNA"/>
</dbReference>
<evidence type="ECO:0000313" key="2">
    <source>
        <dbReference type="Proteomes" id="UP000663841"/>
    </source>
</evidence>
<dbReference type="Proteomes" id="UP000663841">
    <property type="component" value="Unassembled WGS sequence"/>
</dbReference>
<sequence length="490" mass="54488">MAHPFEIPEILCLICEQAQRSDLARLLTLSRLFFECAMPFVWKNLPVSAPMILLRLLPDSDRYLNTNLGTTLVETLLESLRPLDSQSLTRFNLYAPFVKRIVRHHRNKQSNVAWNRLLNLVDVRPILPNLEALGVSLAADNQFSPCQGFIPCLKAYLSPTLVEIDNTRATDAYLYMEPLTLARLLSGIAQECPHLSTLKLQSATGRPYIEEIHGSDELARSLGKFCDLRVVRLGLAALDPKVIVVLASLPNLESLSLNESSLPGTMPGSDEDLDPLSISLPPGSFPALQHLGIYVHYGFEIAYDIWGITGLVRGLTSVSVHALDNCPRTQLCELIRAISQSSPWVTSLHIECTRAPEIALLSDEIVDCLALLPLQHLRLSGKDTADRWDYYGGELLALALPKLESLQIRGYSFSFTNLTHMAKYMPWLRTLSIPVRANMDWPLAHELHMLMLAPSPSRLELQFLSCNFATCFPAVAGFENPDEAVEAVAA</sequence>
<reference evidence="1" key="1">
    <citation type="submission" date="2021-01" db="EMBL/GenBank/DDBJ databases">
        <authorList>
            <person name="Kaushik A."/>
        </authorList>
    </citation>
    <scope>NUCLEOTIDE SEQUENCE</scope>
    <source>
        <strain evidence="1">AG3-T5</strain>
    </source>
</reference>
<accession>A0A8H3CLF8</accession>
<gene>
    <name evidence="1" type="ORF">RDB_LOCUS215947</name>
</gene>